<evidence type="ECO:0000256" key="5">
    <source>
        <dbReference type="ARBA" id="ARBA00023274"/>
    </source>
</evidence>
<dbReference type="PANTHER" id="PTHR10986">
    <property type="entry name" value="39S RIBOSOMAL PROTEIN L20"/>
    <property type="match status" value="1"/>
</dbReference>
<evidence type="ECO:0000256" key="1">
    <source>
        <dbReference type="ARBA" id="ARBA00007698"/>
    </source>
</evidence>
<dbReference type="SUPFAM" id="SSF74731">
    <property type="entry name" value="Ribosomal protein L20"/>
    <property type="match status" value="1"/>
</dbReference>
<dbReference type="OrthoDB" id="9808966at2"/>
<sequence>MRTTTGSARNKSKKRLFKRAKGFRGGRSKLTRTVKETLLRSGVYAFRDRRVKKREFRKLWIIRLNAASRQHGLRYSEFMFGLKCAGIELDRKTLSEMAIHDEAGFKDVVDAVKKALETAPKPQHAEATA</sequence>
<dbReference type="RefSeq" id="WP_146536300.1">
    <property type="nucleotide sequence ID" value="NZ_SJPX01000005.1"/>
</dbReference>
<evidence type="ECO:0000256" key="7">
    <source>
        <dbReference type="HAMAP-Rule" id="MF_00382"/>
    </source>
</evidence>
<evidence type="ECO:0000313" key="10">
    <source>
        <dbReference type="Proteomes" id="UP000317977"/>
    </source>
</evidence>
<dbReference type="CDD" id="cd07026">
    <property type="entry name" value="Ribosomal_L20"/>
    <property type="match status" value="1"/>
</dbReference>
<dbReference type="EMBL" id="SJPX01000005">
    <property type="protein sequence ID" value="TWU47851.1"/>
    <property type="molecule type" value="Genomic_DNA"/>
</dbReference>
<comment type="function">
    <text evidence="7 8">Binds directly to 23S ribosomal RNA and is necessary for the in vitro assembly process of the 50S ribosomal subunit. It is not involved in the protein synthesizing functions of that subunit.</text>
</comment>
<dbReference type="GO" id="GO:0006412">
    <property type="term" value="P:translation"/>
    <property type="evidence" value="ECO:0007669"/>
    <property type="project" value="InterPro"/>
</dbReference>
<dbReference type="NCBIfam" id="TIGR01032">
    <property type="entry name" value="rplT_bact"/>
    <property type="match status" value="1"/>
</dbReference>
<name>A0A5C6EJN8_9BACT</name>
<proteinExistence type="inferred from homology"/>
<dbReference type="GO" id="GO:0005840">
    <property type="term" value="C:ribosome"/>
    <property type="evidence" value="ECO:0007669"/>
    <property type="project" value="UniProtKB-KW"/>
</dbReference>
<evidence type="ECO:0000256" key="2">
    <source>
        <dbReference type="ARBA" id="ARBA00022730"/>
    </source>
</evidence>
<comment type="similarity">
    <text evidence="1 7 8">Belongs to the bacterial ribosomal protein bL20 family.</text>
</comment>
<dbReference type="PROSITE" id="PS00937">
    <property type="entry name" value="RIBOSOMAL_L20"/>
    <property type="match status" value="1"/>
</dbReference>
<dbReference type="AlphaFoldDB" id="A0A5C6EJN8"/>
<protein>
    <recommendedName>
        <fullName evidence="6 7">Large ribosomal subunit protein bL20</fullName>
    </recommendedName>
</protein>
<dbReference type="Gene3D" id="6.10.160.10">
    <property type="match status" value="1"/>
</dbReference>
<dbReference type="InterPro" id="IPR035566">
    <property type="entry name" value="Ribosomal_protein_bL20_C"/>
</dbReference>
<dbReference type="Pfam" id="PF00453">
    <property type="entry name" value="Ribosomal_L20"/>
    <property type="match status" value="1"/>
</dbReference>
<dbReference type="InterPro" id="IPR049946">
    <property type="entry name" value="RIBOSOMAL_L20_CS"/>
</dbReference>
<dbReference type="GO" id="GO:0019843">
    <property type="term" value="F:rRNA binding"/>
    <property type="evidence" value="ECO:0007669"/>
    <property type="project" value="UniProtKB-UniRule"/>
</dbReference>
<dbReference type="Proteomes" id="UP000317977">
    <property type="component" value="Unassembled WGS sequence"/>
</dbReference>
<dbReference type="HAMAP" id="MF_00382">
    <property type="entry name" value="Ribosomal_bL20"/>
    <property type="match status" value="1"/>
</dbReference>
<evidence type="ECO:0000256" key="4">
    <source>
        <dbReference type="ARBA" id="ARBA00022980"/>
    </source>
</evidence>
<keyword evidence="2 7" id="KW-0699">rRNA-binding</keyword>
<organism evidence="9 10">
    <name type="scientific">Rubripirellula reticaptiva</name>
    <dbReference type="NCBI Taxonomy" id="2528013"/>
    <lineage>
        <taxon>Bacteria</taxon>
        <taxon>Pseudomonadati</taxon>
        <taxon>Planctomycetota</taxon>
        <taxon>Planctomycetia</taxon>
        <taxon>Pirellulales</taxon>
        <taxon>Pirellulaceae</taxon>
        <taxon>Rubripirellula</taxon>
    </lineage>
</organism>
<keyword evidence="4 7" id="KW-0689">Ribosomal protein</keyword>
<keyword evidence="10" id="KW-1185">Reference proteome</keyword>
<evidence type="ECO:0000256" key="8">
    <source>
        <dbReference type="RuleBase" id="RU000560"/>
    </source>
</evidence>
<dbReference type="Gene3D" id="1.10.1900.20">
    <property type="entry name" value="Ribosomal protein L20"/>
    <property type="match status" value="1"/>
</dbReference>
<dbReference type="GO" id="GO:0003735">
    <property type="term" value="F:structural constituent of ribosome"/>
    <property type="evidence" value="ECO:0007669"/>
    <property type="project" value="InterPro"/>
</dbReference>
<accession>A0A5C6EJN8</accession>
<reference evidence="9 10" key="1">
    <citation type="submission" date="2019-02" db="EMBL/GenBank/DDBJ databases">
        <title>Deep-cultivation of Planctomycetes and their phenomic and genomic characterization uncovers novel biology.</title>
        <authorList>
            <person name="Wiegand S."/>
            <person name="Jogler M."/>
            <person name="Boedeker C."/>
            <person name="Pinto D."/>
            <person name="Vollmers J."/>
            <person name="Rivas-Marin E."/>
            <person name="Kohn T."/>
            <person name="Peeters S.H."/>
            <person name="Heuer A."/>
            <person name="Rast P."/>
            <person name="Oberbeckmann S."/>
            <person name="Bunk B."/>
            <person name="Jeske O."/>
            <person name="Meyerdierks A."/>
            <person name="Storesund J.E."/>
            <person name="Kallscheuer N."/>
            <person name="Luecker S."/>
            <person name="Lage O.M."/>
            <person name="Pohl T."/>
            <person name="Merkel B.J."/>
            <person name="Hornburger P."/>
            <person name="Mueller R.-W."/>
            <person name="Bruemmer F."/>
            <person name="Labrenz M."/>
            <person name="Spormann A.M."/>
            <person name="Op Den Camp H."/>
            <person name="Overmann J."/>
            <person name="Amann R."/>
            <person name="Jetten M.S.M."/>
            <person name="Mascher T."/>
            <person name="Medema M.H."/>
            <person name="Devos D.P."/>
            <person name="Kaster A.-K."/>
            <person name="Ovreas L."/>
            <person name="Rohde M."/>
            <person name="Galperin M.Y."/>
            <person name="Jogler C."/>
        </authorList>
    </citation>
    <scope>NUCLEOTIDE SEQUENCE [LARGE SCALE GENOMIC DNA]</scope>
    <source>
        <strain evidence="9 10">Poly59</strain>
    </source>
</reference>
<keyword evidence="3 7" id="KW-0694">RNA-binding</keyword>
<dbReference type="GO" id="GO:0000027">
    <property type="term" value="P:ribosomal large subunit assembly"/>
    <property type="evidence" value="ECO:0007669"/>
    <property type="project" value="UniProtKB-UniRule"/>
</dbReference>
<dbReference type="PRINTS" id="PR00062">
    <property type="entry name" value="RIBOSOMALL20"/>
</dbReference>
<dbReference type="GO" id="GO:1990904">
    <property type="term" value="C:ribonucleoprotein complex"/>
    <property type="evidence" value="ECO:0007669"/>
    <property type="project" value="UniProtKB-KW"/>
</dbReference>
<evidence type="ECO:0000313" key="9">
    <source>
        <dbReference type="EMBL" id="TWU47851.1"/>
    </source>
</evidence>
<evidence type="ECO:0000256" key="3">
    <source>
        <dbReference type="ARBA" id="ARBA00022884"/>
    </source>
</evidence>
<dbReference type="InterPro" id="IPR005813">
    <property type="entry name" value="Ribosomal_bL20"/>
</dbReference>
<gene>
    <name evidence="7 9" type="primary">rplT</name>
    <name evidence="9" type="ORF">Poly59_46930</name>
</gene>
<evidence type="ECO:0000256" key="6">
    <source>
        <dbReference type="ARBA" id="ARBA00035172"/>
    </source>
</evidence>
<comment type="caution">
    <text evidence="9">The sequence shown here is derived from an EMBL/GenBank/DDBJ whole genome shotgun (WGS) entry which is preliminary data.</text>
</comment>
<keyword evidence="5 7" id="KW-0687">Ribonucleoprotein</keyword>
<dbReference type="FunFam" id="1.10.1900.20:FF:000001">
    <property type="entry name" value="50S ribosomal protein L20"/>
    <property type="match status" value="1"/>
</dbReference>